<dbReference type="SUPFAM" id="SSF51971">
    <property type="entry name" value="Nucleotide-binding domain"/>
    <property type="match status" value="1"/>
</dbReference>
<dbReference type="Gene3D" id="3.50.50.60">
    <property type="entry name" value="FAD/NAD(P)-binding domain"/>
    <property type="match status" value="1"/>
</dbReference>
<dbReference type="PANTHER" id="PTHR13847:SF274">
    <property type="entry name" value="RIESKE 2FE-2S IRON-SULFUR PROTEIN YHFW-RELATED"/>
    <property type="match status" value="1"/>
</dbReference>
<keyword evidence="2" id="KW-0479">Metal-binding</keyword>
<dbReference type="GO" id="GO:0005737">
    <property type="term" value="C:cytoplasm"/>
    <property type="evidence" value="ECO:0007669"/>
    <property type="project" value="TreeGrafter"/>
</dbReference>
<evidence type="ECO:0000256" key="3">
    <source>
        <dbReference type="ARBA" id="ARBA00023004"/>
    </source>
</evidence>
<dbReference type="GO" id="GO:0051537">
    <property type="term" value="F:2 iron, 2 sulfur cluster binding"/>
    <property type="evidence" value="ECO:0007669"/>
    <property type="project" value="UniProtKB-KW"/>
</dbReference>
<dbReference type="GO" id="GO:0046872">
    <property type="term" value="F:metal ion binding"/>
    <property type="evidence" value="ECO:0007669"/>
    <property type="project" value="UniProtKB-KW"/>
</dbReference>
<dbReference type="InterPro" id="IPR036922">
    <property type="entry name" value="Rieske_2Fe-2S_sf"/>
</dbReference>
<evidence type="ECO:0000256" key="1">
    <source>
        <dbReference type="ARBA" id="ARBA00022714"/>
    </source>
</evidence>
<dbReference type="InterPro" id="IPR006076">
    <property type="entry name" value="FAD-dep_OxRdtase"/>
</dbReference>
<evidence type="ECO:0000259" key="6">
    <source>
        <dbReference type="PROSITE" id="PS51296"/>
    </source>
</evidence>
<dbReference type="Pfam" id="PF01266">
    <property type="entry name" value="DAO"/>
    <property type="match status" value="1"/>
</dbReference>
<keyword evidence="4" id="KW-0411">Iron-sulfur</keyword>
<reference evidence="7" key="1">
    <citation type="submission" date="2020-09" db="EMBL/GenBank/DDBJ databases">
        <title>A novel bacterium of genus Paenibacillus, isolated from South China Sea.</title>
        <authorList>
            <person name="Huang H."/>
            <person name="Mo K."/>
            <person name="Hu Y."/>
        </authorList>
    </citation>
    <scope>NUCLEOTIDE SEQUENCE</scope>
    <source>
        <strain evidence="7">IB182496</strain>
    </source>
</reference>
<dbReference type="EMBL" id="JACXIZ010000027">
    <property type="protein sequence ID" value="MBD2846700.1"/>
    <property type="molecule type" value="Genomic_DNA"/>
</dbReference>
<sequence length="516" mass="56271">MSDQMTYWTASAPPPEFPQLRQHEDADYAIVGGGIVGLTLACLLAEQGQQVVVLEGNRVLHGTTGHSTAKVTVQHDLIYSELAAHFNIENARLYYETQDAALQFMRRTAAAMPGGCEWSDEDAYLYASSASATTKLMKEFETYQQLGMPGQWLEEVPLPGLAASALKLPGQAQFHPVRYLNGLIARIVQAGGRIYEQTRIDAKLEHRGGRPLIRALHGPEITARQVIACSQYPFYDGGGFYFARMHPAHSYIMAVQPEQPFPGGMYLSVDEPKRSLRAVTIDGQPMVLVAGESHQTGQGDPASVHFANLERFATQTLGVRQIPYRWSAQDWQTLDKLPYIGPLSPGHPDVWVATGLRKWGMTGGTAAALLLRDLLLGVENRYATLVTPARFGIDPDLKALVKENADVAKHLLAGKLTFPDRDPGHLRRQEGAAVVLAGKRAGAYRDAGGQLHLVDTTCTHMGCECAWNDGARTWDCPCHGSRFDADGQVLSGPAVKPLRRLLPGGEPADATPVTFT</sequence>
<dbReference type="FunFam" id="2.102.10.10:FF:000014">
    <property type="entry name" value="Oxidoreductase, FAD dependent"/>
    <property type="match status" value="1"/>
</dbReference>
<gene>
    <name evidence="7" type="ORF">IDH44_16005</name>
</gene>
<proteinExistence type="predicted"/>
<dbReference type="GO" id="GO:0016020">
    <property type="term" value="C:membrane"/>
    <property type="evidence" value="ECO:0007669"/>
    <property type="project" value="InterPro"/>
</dbReference>
<organism evidence="7 8">
    <name type="scientific">Paenibacillus sabuli</name>
    <dbReference type="NCBI Taxonomy" id="2772509"/>
    <lineage>
        <taxon>Bacteria</taxon>
        <taxon>Bacillati</taxon>
        <taxon>Bacillota</taxon>
        <taxon>Bacilli</taxon>
        <taxon>Bacillales</taxon>
        <taxon>Paenibacillaceae</taxon>
        <taxon>Paenibacillus</taxon>
    </lineage>
</organism>
<dbReference type="Proteomes" id="UP000621560">
    <property type="component" value="Unassembled WGS sequence"/>
</dbReference>
<keyword evidence="3" id="KW-0408">Iron</keyword>
<dbReference type="RefSeq" id="WP_190919336.1">
    <property type="nucleotide sequence ID" value="NZ_JACXIZ010000027.1"/>
</dbReference>
<dbReference type="InterPro" id="IPR005805">
    <property type="entry name" value="Rieske_Fe-S_prot_C"/>
</dbReference>
<name>A0A927BW25_9BACL</name>
<dbReference type="GO" id="GO:0004497">
    <property type="term" value="F:monooxygenase activity"/>
    <property type="evidence" value="ECO:0007669"/>
    <property type="project" value="UniProtKB-ARBA"/>
</dbReference>
<dbReference type="SUPFAM" id="SSF50022">
    <property type="entry name" value="ISP domain"/>
    <property type="match status" value="1"/>
</dbReference>
<keyword evidence="8" id="KW-1185">Reference proteome</keyword>
<keyword evidence="5" id="KW-1015">Disulfide bond</keyword>
<dbReference type="InterPro" id="IPR017941">
    <property type="entry name" value="Rieske_2Fe-2S"/>
</dbReference>
<keyword evidence="1" id="KW-0001">2Fe-2S</keyword>
<dbReference type="GO" id="GO:0016705">
    <property type="term" value="F:oxidoreductase activity, acting on paired donors, with incorporation or reduction of molecular oxygen"/>
    <property type="evidence" value="ECO:0007669"/>
    <property type="project" value="UniProtKB-ARBA"/>
</dbReference>
<protein>
    <submittedName>
        <fullName evidence="7">FAD-dependent oxidoreductase</fullName>
    </submittedName>
</protein>
<dbReference type="Gene3D" id="3.30.9.10">
    <property type="entry name" value="D-Amino Acid Oxidase, subunit A, domain 2"/>
    <property type="match status" value="1"/>
</dbReference>
<dbReference type="PROSITE" id="PS51296">
    <property type="entry name" value="RIESKE"/>
    <property type="match status" value="1"/>
</dbReference>
<dbReference type="PANTHER" id="PTHR13847">
    <property type="entry name" value="SARCOSINE DEHYDROGENASE-RELATED"/>
    <property type="match status" value="1"/>
</dbReference>
<evidence type="ECO:0000313" key="8">
    <source>
        <dbReference type="Proteomes" id="UP000621560"/>
    </source>
</evidence>
<accession>A0A927BW25</accession>
<dbReference type="Gene3D" id="2.102.10.10">
    <property type="entry name" value="Rieske [2Fe-2S] iron-sulphur domain"/>
    <property type="match status" value="1"/>
</dbReference>
<evidence type="ECO:0000256" key="2">
    <source>
        <dbReference type="ARBA" id="ARBA00022723"/>
    </source>
</evidence>
<dbReference type="InterPro" id="IPR036188">
    <property type="entry name" value="FAD/NAD-bd_sf"/>
</dbReference>
<evidence type="ECO:0000313" key="7">
    <source>
        <dbReference type="EMBL" id="MBD2846700.1"/>
    </source>
</evidence>
<comment type="caution">
    <text evidence="7">The sequence shown here is derived from an EMBL/GenBank/DDBJ whole genome shotgun (WGS) entry which is preliminary data.</text>
</comment>
<evidence type="ECO:0000256" key="5">
    <source>
        <dbReference type="ARBA" id="ARBA00023157"/>
    </source>
</evidence>
<feature type="domain" description="Rieske" evidence="6">
    <location>
        <begin position="421"/>
        <end position="501"/>
    </location>
</feature>
<evidence type="ECO:0000256" key="4">
    <source>
        <dbReference type="ARBA" id="ARBA00023014"/>
    </source>
</evidence>
<dbReference type="Pfam" id="PF00355">
    <property type="entry name" value="Rieske"/>
    <property type="match status" value="1"/>
</dbReference>
<dbReference type="AlphaFoldDB" id="A0A927BW25"/>
<dbReference type="PRINTS" id="PR00162">
    <property type="entry name" value="RIESKE"/>
</dbReference>